<organism evidence="1">
    <name type="scientific">mine drainage metagenome</name>
    <dbReference type="NCBI Taxonomy" id="410659"/>
    <lineage>
        <taxon>unclassified sequences</taxon>
        <taxon>metagenomes</taxon>
        <taxon>ecological metagenomes</taxon>
    </lineage>
</organism>
<dbReference type="PANTHER" id="PTHR33988">
    <property type="entry name" value="ENDORIBONUCLEASE MAZF-RELATED"/>
    <property type="match status" value="1"/>
</dbReference>
<dbReference type="EC" id="3.1.-.-" evidence="1"/>
<dbReference type="InterPro" id="IPR003477">
    <property type="entry name" value="PemK-like"/>
</dbReference>
<dbReference type="GO" id="GO:0006402">
    <property type="term" value="P:mRNA catabolic process"/>
    <property type="evidence" value="ECO:0007669"/>
    <property type="project" value="TreeGrafter"/>
</dbReference>
<sequence>MVGVNVPIRRGEVWTANLNPNKGSEVGKIRPVLVLQDTALTQAGLATIIVAPLTTQSRPTLAPLRVALPVRERMLLPSFVMVEHVRAIDRDRLGDGPLLHLDAQELAQVETSLRAVLGLW</sequence>
<evidence type="ECO:0000313" key="1">
    <source>
        <dbReference type="EMBL" id="OIQ96049.1"/>
    </source>
</evidence>
<accession>A0A1J5RJV7</accession>
<dbReference type="GO" id="GO:0003677">
    <property type="term" value="F:DNA binding"/>
    <property type="evidence" value="ECO:0007669"/>
    <property type="project" value="InterPro"/>
</dbReference>
<gene>
    <name evidence="1" type="primary">ndoA_3</name>
    <name evidence="1" type="ORF">GALL_219270</name>
</gene>
<dbReference type="EMBL" id="MLJW01000155">
    <property type="protein sequence ID" value="OIQ96049.1"/>
    <property type="molecule type" value="Genomic_DNA"/>
</dbReference>
<dbReference type="Pfam" id="PF02452">
    <property type="entry name" value="PemK_toxin"/>
    <property type="match status" value="1"/>
</dbReference>
<dbReference type="SUPFAM" id="SSF50118">
    <property type="entry name" value="Cell growth inhibitor/plasmid maintenance toxic component"/>
    <property type="match status" value="1"/>
</dbReference>
<dbReference type="PANTHER" id="PTHR33988:SF2">
    <property type="entry name" value="ENDORIBONUCLEASE MAZF"/>
    <property type="match status" value="1"/>
</dbReference>
<protein>
    <submittedName>
        <fullName evidence="1">mRNA interferase endoA</fullName>
        <ecNumber evidence="1">3.1.-.-</ecNumber>
    </submittedName>
</protein>
<reference evidence="1" key="1">
    <citation type="submission" date="2016-10" db="EMBL/GenBank/DDBJ databases">
        <title>Sequence of Gallionella enrichment culture.</title>
        <authorList>
            <person name="Poehlein A."/>
            <person name="Muehling M."/>
            <person name="Daniel R."/>
        </authorList>
    </citation>
    <scope>NUCLEOTIDE SEQUENCE</scope>
</reference>
<name>A0A1J5RJV7_9ZZZZ</name>
<dbReference type="GO" id="GO:0004521">
    <property type="term" value="F:RNA endonuclease activity"/>
    <property type="evidence" value="ECO:0007669"/>
    <property type="project" value="TreeGrafter"/>
</dbReference>
<dbReference type="GO" id="GO:0016075">
    <property type="term" value="P:rRNA catabolic process"/>
    <property type="evidence" value="ECO:0007669"/>
    <property type="project" value="TreeGrafter"/>
</dbReference>
<dbReference type="GO" id="GO:0016787">
    <property type="term" value="F:hydrolase activity"/>
    <property type="evidence" value="ECO:0007669"/>
    <property type="project" value="UniProtKB-KW"/>
</dbReference>
<dbReference type="Gene3D" id="2.30.30.110">
    <property type="match status" value="1"/>
</dbReference>
<dbReference type="PIRSF" id="PIRSF033490">
    <property type="entry name" value="MazF"/>
    <property type="match status" value="1"/>
</dbReference>
<keyword evidence="1" id="KW-0378">Hydrolase</keyword>
<comment type="caution">
    <text evidence="1">The sequence shown here is derived from an EMBL/GenBank/DDBJ whole genome shotgun (WGS) entry which is preliminary data.</text>
</comment>
<dbReference type="InterPro" id="IPR011067">
    <property type="entry name" value="Plasmid_toxin/cell-grow_inhib"/>
</dbReference>
<proteinExistence type="predicted"/>
<dbReference type="AlphaFoldDB" id="A0A1J5RJV7"/>